<dbReference type="EMBL" id="JAHRIN010043354">
    <property type="protein sequence ID" value="MEQ2206820.1"/>
    <property type="molecule type" value="Genomic_DNA"/>
</dbReference>
<keyword evidence="2" id="KW-1185">Reference proteome</keyword>
<evidence type="ECO:0000313" key="2">
    <source>
        <dbReference type="Proteomes" id="UP001434883"/>
    </source>
</evidence>
<organism evidence="1 2">
    <name type="scientific">Xenoophorus captivus</name>
    <dbReference type="NCBI Taxonomy" id="1517983"/>
    <lineage>
        <taxon>Eukaryota</taxon>
        <taxon>Metazoa</taxon>
        <taxon>Chordata</taxon>
        <taxon>Craniata</taxon>
        <taxon>Vertebrata</taxon>
        <taxon>Euteleostomi</taxon>
        <taxon>Actinopterygii</taxon>
        <taxon>Neopterygii</taxon>
        <taxon>Teleostei</taxon>
        <taxon>Neoteleostei</taxon>
        <taxon>Acanthomorphata</taxon>
        <taxon>Ovalentaria</taxon>
        <taxon>Atherinomorphae</taxon>
        <taxon>Cyprinodontiformes</taxon>
        <taxon>Goodeidae</taxon>
        <taxon>Xenoophorus</taxon>
    </lineage>
</organism>
<proteinExistence type="predicted"/>
<feature type="non-terminal residue" evidence="1">
    <location>
        <position position="1"/>
    </location>
</feature>
<accession>A0ABV0RF90</accession>
<protein>
    <submittedName>
        <fullName evidence="1">Uncharacterized protein</fullName>
    </submittedName>
</protein>
<reference evidence="1 2" key="1">
    <citation type="submission" date="2021-06" db="EMBL/GenBank/DDBJ databases">
        <authorList>
            <person name="Palmer J.M."/>
        </authorList>
    </citation>
    <scope>NUCLEOTIDE SEQUENCE [LARGE SCALE GENOMIC DNA]</scope>
    <source>
        <strain evidence="1 2">XC_2019</strain>
        <tissue evidence="1">Muscle</tissue>
    </source>
</reference>
<comment type="caution">
    <text evidence="1">The sequence shown here is derived from an EMBL/GenBank/DDBJ whole genome shotgun (WGS) entry which is preliminary data.</text>
</comment>
<sequence>LLSNEPQSPLMITCCTYSAPQLCSHTLCCATGFLRGTPAPLADSTAAGLPVALGHRIKAMNGGAERASVGFVSFAAAWGHNAPAVNPQYVLVGYITGLWEGLRAAARMGCISSKAPVVAVDGSLRVDWSASSSISDVRLLGSTQTCMARRLILGAPLGALDFSEVP</sequence>
<dbReference type="Proteomes" id="UP001434883">
    <property type="component" value="Unassembled WGS sequence"/>
</dbReference>
<gene>
    <name evidence="1" type="ORF">XENOCAPTIV_003341</name>
</gene>
<name>A0ABV0RF90_9TELE</name>
<evidence type="ECO:0000313" key="1">
    <source>
        <dbReference type="EMBL" id="MEQ2206820.1"/>
    </source>
</evidence>